<feature type="domain" description="tRNA nucleotidyltransferase/poly(A) polymerase RNA and SrmB- binding" evidence="9">
    <location>
        <begin position="269"/>
        <end position="328"/>
    </location>
</feature>
<keyword evidence="2 6" id="KW-0808">Transferase</keyword>
<evidence type="ECO:0000256" key="4">
    <source>
        <dbReference type="ARBA" id="ARBA00022884"/>
    </source>
</evidence>
<dbReference type="Pfam" id="PF10521">
    <property type="entry name" value="Tti2"/>
    <property type="match status" value="1"/>
</dbReference>
<dbReference type="InterPro" id="IPR032828">
    <property type="entry name" value="PolyA_RNA-bd"/>
</dbReference>
<protein>
    <submittedName>
        <fullName evidence="10">CCA tRNA nucleotidyltransferase, mitochondrial</fullName>
    </submittedName>
</protein>
<dbReference type="CDD" id="cd05398">
    <property type="entry name" value="NT_ClassII-CCAase"/>
    <property type="match status" value="1"/>
</dbReference>
<feature type="domain" description="Poly A polymerase head" evidence="8">
    <location>
        <begin position="92"/>
        <end position="242"/>
    </location>
</feature>
<feature type="region of interest" description="Disordered" evidence="7">
    <location>
        <begin position="840"/>
        <end position="865"/>
    </location>
</feature>
<dbReference type="Gene3D" id="1.10.3090.10">
    <property type="entry name" value="cca-adding enzyme, domain 2"/>
    <property type="match status" value="1"/>
</dbReference>
<dbReference type="PANTHER" id="PTHR13734">
    <property type="entry name" value="TRNA-NUCLEOTIDYLTRANSFERASE"/>
    <property type="match status" value="1"/>
</dbReference>
<name>A0ABR3QHR4_9PLEO</name>
<dbReference type="Gene3D" id="3.30.460.10">
    <property type="entry name" value="Beta Polymerase, domain 2"/>
    <property type="match status" value="1"/>
</dbReference>
<dbReference type="SUPFAM" id="SSF81891">
    <property type="entry name" value="Poly A polymerase C-terminal region-like"/>
    <property type="match status" value="1"/>
</dbReference>
<dbReference type="Proteomes" id="UP001521785">
    <property type="component" value="Unassembled WGS sequence"/>
</dbReference>
<evidence type="ECO:0000256" key="1">
    <source>
        <dbReference type="ARBA" id="ARBA00007265"/>
    </source>
</evidence>
<evidence type="ECO:0000256" key="6">
    <source>
        <dbReference type="RuleBase" id="RU003953"/>
    </source>
</evidence>
<dbReference type="InterPro" id="IPR018870">
    <property type="entry name" value="Tti2"/>
</dbReference>
<dbReference type="EMBL" id="JAKJXO020000027">
    <property type="protein sequence ID" value="KAL1591387.1"/>
    <property type="molecule type" value="Genomic_DNA"/>
</dbReference>
<evidence type="ECO:0000259" key="9">
    <source>
        <dbReference type="Pfam" id="PF12627"/>
    </source>
</evidence>
<evidence type="ECO:0000256" key="7">
    <source>
        <dbReference type="SAM" id="MobiDB-lite"/>
    </source>
</evidence>
<dbReference type="SUPFAM" id="SSF48371">
    <property type="entry name" value="ARM repeat"/>
    <property type="match status" value="1"/>
</dbReference>
<dbReference type="InterPro" id="IPR016024">
    <property type="entry name" value="ARM-type_fold"/>
</dbReference>
<comment type="similarity">
    <text evidence="1 6">Belongs to the tRNA nucleotidyltransferase/poly(A) polymerase family.</text>
</comment>
<comment type="caution">
    <text evidence="10">The sequence shown here is derived from an EMBL/GenBank/DDBJ whole genome shotgun (WGS) entry which is preliminary data.</text>
</comment>
<accession>A0ABR3QHR4</accession>
<evidence type="ECO:0000256" key="2">
    <source>
        <dbReference type="ARBA" id="ARBA00022679"/>
    </source>
</evidence>
<feature type="region of interest" description="Disordered" evidence="7">
    <location>
        <begin position="1"/>
        <end position="26"/>
    </location>
</feature>
<dbReference type="Pfam" id="PF12627">
    <property type="entry name" value="PolyA_pol_RNAbd"/>
    <property type="match status" value="1"/>
</dbReference>
<dbReference type="InterPro" id="IPR002646">
    <property type="entry name" value="PolA_pol_head_dom"/>
</dbReference>
<gene>
    <name evidence="10" type="primary">CCA1</name>
    <name evidence="10" type="ORF">SLS60_012000</name>
</gene>
<evidence type="ECO:0000256" key="3">
    <source>
        <dbReference type="ARBA" id="ARBA00022741"/>
    </source>
</evidence>
<evidence type="ECO:0000313" key="11">
    <source>
        <dbReference type="Proteomes" id="UP001521785"/>
    </source>
</evidence>
<dbReference type="InterPro" id="IPR043519">
    <property type="entry name" value="NT_sf"/>
</dbReference>
<dbReference type="PANTHER" id="PTHR13734:SF5">
    <property type="entry name" value="CCA TRNA NUCLEOTIDYLTRANSFERASE, MITOCHONDRIAL"/>
    <property type="match status" value="1"/>
</dbReference>
<evidence type="ECO:0000259" key="8">
    <source>
        <dbReference type="Pfam" id="PF01743"/>
    </source>
</evidence>
<organism evidence="10 11">
    <name type="scientific">Paraconiothyrium brasiliense</name>
    <dbReference type="NCBI Taxonomy" id="300254"/>
    <lineage>
        <taxon>Eukaryota</taxon>
        <taxon>Fungi</taxon>
        <taxon>Dikarya</taxon>
        <taxon>Ascomycota</taxon>
        <taxon>Pezizomycotina</taxon>
        <taxon>Dothideomycetes</taxon>
        <taxon>Pleosporomycetidae</taxon>
        <taxon>Pleosporales</taxon>
        <taxon>Massarineae</taxon>
        <taxon>Didymosphaeriaceae</taxon>
        <taxon>Paraconiothyrium</taxon>
    </lineage>
</organism>
<dbReference type="SUPFAM" id="SSF81301">
    <property type="entry name" value="Nucleotidyltransferase"/>
    <property type="match status" value="1"/>
</dbReference>
<keyword evidence="11" id="KW-1185">Reference proteome</keyword>
<evidence type="ECO:0000313" key="10">
    <source>
        <dbReference type="EMBL" id="KAL1591387.1"/>
    </source>
</evidence>
<dbReference type="Pfam" id="PF01743">
    <property type="entry name" value="PolyA_pol"/>
    <property type="match status" value="1"/>
</dbReference>
<sequence length="1109" mass="123676">MPAERLPSPDHQEQPAPKRRKTASSEPRFVCAYSGMASRSGANPTTLELTEEETKLRNLLLAVAAYIDQAPSSDGSGVSVAEEVAQEKVVLRWTGGWVRDKLLGVGSHDVDVAINKMTGENFGLRMLEYLKIPGNLEKHDFGAAESGKIMSGLHTIKANPEASKNLETATIKVMGIDLDLVNLRKETYDEVSRNPQMEFGTAEEDAMRRDATVNAMFYNLNTQQIEDFTNRGFDDMAGKIIRTPLEPYQTFKDDPLRVLRLIRFASRLNYTLDPETAKAMANEDIQEALKIKIKRERVGIEMEKMLKGPDPGMALRLIDEAGLYGTIFTDPTRTMEFQPDIEHYRKAYQFMASWINERESSKYPVLFQTLLSTRDTESDESYLAWVCAAVIPWAEAPKVPPPKKNKQPLHAAYLVAQEGLKAPNRVCDVIAASLNNYMVISQLAGECQRRRGKENPASPAQREKIGMALRSWGRTWRSQVFFALLHEIVYGEQSTEDILRQYANFLTLATDLDLLDVINLKPLLKGTELATALGIKPGPWMKDALDVVLAWQLRNPSVTDPSAAIEEVKKTSKSELPSRLVSHFLTLTIRPLFSQAKTDGIGDAPAPWKTRENRSFLDLLHWCIRAADQKDLREWFRLMRPPIFRMLEDSDLHWKAKACQVIVQMVRKAPENIKEECRDLFAEDLFGCFNYLPTLTPAQDSTKLLDHVFPALISFVPVAEQRTAEFYEHAAVPAKGWHTNSAALSDKNSRFLDKIVRQGAVAVLHHAATPTTYPELTTLVLQNLSRLIIALDIEWVKHANDVLPLLHDILRDTFSPAHTDLPLAAVKCLQASIAKGWPRMGNSSTNSTGKREFRWTNSSDSEQPDSDPWYLSVLVNDTVRRGDDNIVSDGGIALRGFISLPDNVRNTSLCVYQFGSVNVTLDNNADDGMDSCGGLVSDECKDFIKDSFLHESVGNGCPLYRKAGTEGDNAFKKACPNLRDGTSSYRTDMSNTTCATYDIPSVDIPEGYHSYGTASMSDPFEDLNYRPNMTEAYDLLVRQTIPYILYGGFSDSNSVALMTRFVCVTPDRTVQGSRAVPGGKAPWESQAVGLMAGRAAVVVAGLLGFMLMM</sequence>
<keyword evidence="3" id="KW-0547">Nucleotide-binding</keyword>
<keyword evidence="4 6" id="KW-0694">RNA-binding</keyword>
<evidence type="ECO:0000256" key="5">
    <source>
        <dbReference type="ARBA" id="ARBA00034736"/>
    </source>
</evidence>
<comment type="similarity">
    <text evidence="5">Belongs to the TTI2 family.</text>
</comment>
<reference evidence="10 11" key="1">
    <citation type="submission" date="2024-02" db="EMBL/GenBank/DDBJ databases">
        <title>De novo assembly and annotation of 12 fungi associated with fruit tree decline syndrome in Ontario, Canada.</title>
        <authorList>
            <person name="Sulman M."/>
            <person name="Ellouze W."/>
            <person name="Ilyukhin E."/>
        </authorList>
    </citation>
    <scope>NUCLEOTIDE SEQUENCE [LARGE SCALE GENOMIC DNA]</scope>
    <source>
        <strain evidence="10 11">M42-189</strain>
    </source>
</reference>
<proteinExistence type="inferred from homology"/>